<reference evidence="1" key="1">
    <citation type="submission" date="2018-11" db="EMBL/GenBank/DDBJ databases">
        <authorList>
            <consortium name="Genoscope - CEA"/>
            <person name="William W."/>
        </authorList>
    </citation>
    <scope>NUCLEOTIDE SEQUENCE</scope>
</reference>
<organism evidence="1">
    <name type="scientific">Brassica campestris</name>
    <name type="common">Field mustard</name>
    <dbReference type="NCBI Taxonomy" id="3711"/>
    <lineage>
        <taxon>Eukaryota</taxon>
        <taxon>Viridiplantae</taxon>
        <taxon>Streptophyta</taxon>
        <taxon>Embryophyta</taxon>
        <taxon>Tracheophyta</taxon>
        <taxon>Spermatophyta</taxon>
        <taxon>Magnoliopsida</taxon>
        <taxon>eudicotyledons</taxon>
        <taxon>Gunneridae</taxon>
        <taxon>Pentapetalae</taxon>
        <taxon>rosids</taxon>
        <taxon>malvids</taxon>
        <taxon>Brassicales</taxon>
        <taxon>Brassicaceae</taxon>
        <taxon>Brassiceae</taxon>
        <taxon>Brassica</taxon>
    </lineage>
</organism>
<name>A0A3P5Y022_BRACM</name>
<dbReference type="PANTHER" id="PTHR37227:SF2">
    <property type="entry name" value="OS01G0219000 PROTEIN"/>
    <property type="match status" value="1"/>
</dbReference>
<gene>
    <name evidence="1" type="ORF">BRAA09T38070Z</name>
</gene>
<dbReference type="PANTHER" id="PTHR37227">
    <property type="entry name" value="OS01G0219000 PROTEIN"/>
    <property type="match status" value="1"/>
</dbReference>
<accession>A0A3P5Y022</accession>
<dbReference type="EMBL" id="LR031568">
    <property type="protein sequence ID" value="VDC60459.1"/>
    <property type="molecule type" value="Genomic_DNA"/>
</dbReference>
<proteinExistence type="predicted"/>
<sequence length="41" mass="4601">MEDVLTENTPPSRFCQEDLNNFVSPSQPLPSPLIIFSDPKP</sequence>
<protein>
    <submittedName>
        <fullName evidence="1">Uncharacterized protein</fullName>
    </submittedName>
</protein>
<evidence type="ECO:0000313" key="1">
    <source>
        <dbReference type="EMBL" id="VDC60459.1"/>
    </source>
</evidence>
<dbReference type="AlphaFoldDB" id="A0A3P5Y022"/>